<keyword evidence="5" id="KW-1185">Reference proteome</keyword>
<evidence type="ECO:0000256" key="2">
    <source>
        <dbReference type="ARBA" id="ARBA00022991"/>
    </source>
</evidence>
<name>A0ABS1JDB6_9BACL</name>
<evidence type="ECO:0000256" key="1">
    <source>
        <dbReference type="ARBA" id="ARBA00008182"/>
    </source>
</evidence>
<evidence type="ECO:0000313" key="5">
    <source>
        <dbReference type="Proteomes" id="UP000602284"/>
    </source>
</evidence>
<dbReference type="SUPFAM" id="SSF46458">
    <property type="entry name" value="Globin-like"/>
    <property type="match status" value="1"/>
</dbReference>
<dbReference type="Gene3D" id="1.10.490.20">
    <property type="entry name" value="Phycocyanins"/>
    <property type="match status" value="1"/>
</dbReference>
<protein>
    <submittedName>
        <fullName evidence="4">Uncharacterized protein</fullName>
    </submittedName>
</protein>
<accession>A0ABS1JDB6</accession>
<keyword evidence="2" id="KW-0157">Chromophore</keyword>
<reference evidence="4 5" key="1">
    <citation type="submission" date="2021-01" db="EMBL/GenBank/DDBJ databases">
        <title>Tumebacillus sp. strain ITR2 16S ribosomal RNA gene Genome sequencing and assembly.</title>
        <authorList>
            <person name="Kang M."/>
        </authorList>
    </citation>
    <scope>NUCLEOTIDE SEQUENCE [LARGE SCALE GENOMIC DNA]</scope>
    <source>
        <strain evidence="4 5">ITR2</strain>
    </source>
</reference>
<dbReference type="RefSeq" id="WP_201636992.1">
    <property type="nucleotide sequence ID" value="NZ_JAEQNB010000005.1"/>
</dbReference>
<gene>
    <name evidence="4" type="ORF">JJB07_16570</name>
</gene>
<comment type="caution">
    <text evidence="4">The sequence shown here is derived from an EMBL/GenBank/DDBJ whole genome shotgun (WGS) entry which is preliminary data.</text>
</comment>
<comment type="similarity">
    <text evidence="1">Belongs to the phycobiliprotein family.</text>
</comment>
<dbReference type="InterPro" id="IPR038719">
    <property type="entry name" value="Phycobilisome_asu/bsu_sf"/>
</dbReference>
<dbReference type="InterPro" id="IPR009050">
    <property type="entry name" value="Globin-like_sf"/>
</dbReference>
<organism evidence="4 5">
    <name type="scientific">Tumebacillus amylolyticus</name>
    <dbReference type="NCBI Taxonomy" id="2801339"/>
    <lineage>
        <taxon>Bacteria</taxon>
        <taxon>Bacillati</taxon>
        <taxon>Bacillota</taxon>
        <taxon>Bacilli</taxon>
        <taxon>Bacillales</taxon>
        <taxon>Alicyclobacillaceae</taxon>
        <taxon>Tumebacillus</taxon>
    </lineage>
</organism>
<sequence>MTVSYPFDANALVDEVTAGIYEEFPELLERYGERGKVKCREDVFYHLEHLQIAFNMKQDKLFVDYAIWLDGLLRSRGMTTAHVVDSFSRIERAMAGKLPGDLQAGFAHLLQLAVKTLLEKAEKTGE</sequence>
<keyword evidence="3" id="KW-0089">Bile pigment</keyword>
<proteinExistence type="inferred from homology"/>
<evidence type="ECO:0000256" key="3">
    <source>
        <dbReference type="ARBA" id="ARBA00023307"/>
    </source>
</evidence>
<dbReference type="Proteomes" id="UP000602284">
    <property type="component" value="Unassembled WGS sequence"/>
</dbReference>
<dbReference type="EMBL" id="JAEQNB010000005">
    <property type="protein sequence ID" value="MBL0388229.1"/>
    <property type="molecule type" value="Genomic_DNA"/>
</dbReference>
<evidence type="ECO:0000313" key="4">
    <source>
        <dbReference type="EMBL" id="MBL0388229.1"/>
    </source>
</evidence>